<sequence length="296" mass="33915">MNISDTAKTTLPAEQISLLPTEEDVQFFEEHGWYISPKIIPDDVIEQALIGCDRLYRGEKDAELPNMEMFANWQPKDGNDVLRNNEFVARQIKEFQPLAFNPLIGAMGARLTRSKTMRLWEEQIIYKPSQTQGWTGSIGWHTDLAYCSFCTSNKIVAAWIPLHDCDESMGPLVVIDGSHKWEDVRDLKTFQVQNLEEIEEKLQQSGKKITKVPMSLKKGQLSFHHGWTIHGSYPNRSNRPRIVMAVHLQDGDNSFQAVQNPKGGLFHHYIDPFARQLPNGFPDYTDPNIYPTLWST</sequence>
<organism evidence="1 2">
    <name type="scientific">Dolichospermum compactum NIES-806</name>
    <dbReference type="NCBI Taxonomy" id="1973481"/>
    <lineage>
        <taxon>Bacteria</taxon>
        <taxon>Bacillati</taxon>
        <taxon>Cyanobacteriota</taxon>
        <taxon>Cyanophyceae</taxon>
        <taxon>Nostocales</taxon>
        <taxon>Aphanizomenonaceae</taxon>
        <taxon>Dolichospermum</taxon>
        <taxon>Dolichospermum compactum</taxon>
    </lineage>
</organism>
<keyword evidence="1" id="KW-0560">Oxidoreductase</keyword>
<dbReference type="Proteomes" id="UP000218702">
    <property type="component" value="Chromosome"/>
</dbReference>
<dbReference type="Gene3D" id="2.60.120.620">
    <property type="entry name" value="q2cbj1_9rhob like domain"/>
    <property type="match status" value="1"/>
</dbReference>
<evidence type="ECO:0000313" key="1">
    <source>
        <dbReference type="EMBL" id="BAZ86754.1"/>
    </source>
</evidence>
<dbReference type="PANTHER" id="PTHR20883">
    <property type="entry name" value="PHYTANOYL-COA DIOXYGENASE DOMAIN CONTAINING 1"/>
    <property type="match status" value="1"/>
</dbReference>
<reference evidence="1 2" key="1">
    <citation type="submission" date="2017-06" db="EMBL/GenBank/DDBJ databases">
        <title>Genome sequencing of cyanobaciteial culture collection at National Institute for Environmental Studies (NIES).</title>
        <authorList>
            <person name="Hirose Y."/>
            <person name="Shimura Y."/>
            <person name="Fujisawa T."/>
            <person name="Nakamura Y."/>
            <person name="Kawachi M."/>
        </authorList>
    </citation>
    <scope>NUCLEOTIDE SEQUENCE [LARGE SCALE GENOMIC DNA]</scope>
    <source>
        <strain evidence="1 2">NIES-806</strain>
    </source>
</reference>
<evidence type="ECO:0000313" key="2">
    <source>
        <dbReference type="Proteomes" id="UP000218702"/>
    </source>
</evidence>
<dbReference type="OrthoDB" id="9814777at2"/>
<keyword evidence="1" id="KW-0223">Dioxygenase</keyword>
<dbReference type="EMBL" id="AP018316">
    <property type="protein sequence ID" value="BAZ86754.1"/>
    <property type="molecule type" value="Genomic_DNA"/>
</dbReference>
<dbReference type="KEGG" id="dcm:NIES806_29700"/>
<dbReference type="InterPro" id="IPR008775">
    <property type="entry name" value="Phytyl_CoA_dOase-like"/>
</dbReference>
<name>A0A1Z4V5N4_9CYAN</name>
<dbReference type="GO" id="GO:0016706">
    <property type="term" value="F:2-oxoglutarate-dependent dioxygenase activity"/>
    <property type="evidence" value="ECO:0007669"/>
    <property type="project" value="UniProtKB-ARBA"/>
</dbReference>
<dbReference type="Pfam" id="PF05721">
    <property type="entry name" value="PhyH"/>
    <property type="match status" value="1"/>
</dbReference>
<dbReference type="PANTHER" id="PTHR20883:SF48">
    <property type="entry name" value="ECTOINE DIOXYGENASE"/>
    <property type="match status" value="1"/>
</dbReference>
<gene>
    <name evidence="1" type="primary">phyH</name>
    <name evidence="1" type="ORF">NIES806_29700</name>
</gene>
<accession>A0A1Z4V5N4</accession>
<keyword evidence="2" id="KW-1185">Reference proteome</keyword>
<protein>
    <submittedName>
        <fullName evidence="1">Putative phytanoyl-CoA dioxygenase</fullName>
    </submittedName>
</protein>
<proteinExistence type="predicted"/>
<dbReference type="GO" id="GO:0005506">
    <property type="term" value="F:iron ion binding"/>
    <property type="evidence" value="ECO:0007669"/>
    <property type="project" value="UniProtKB-ARBA"/>
</dbReference>
<dbReference type="AlphaFoldDB" id="A0A1Z4V5N4"/>
<dbReference type="SUPFAM" id="SSF51197">
    <property type="entry name" value="Clavaminate synthase-like"/>
    <property type="match status" value="1"/>
</dbReference>
<dbReference type="RefSeq" id="WP_096668393.1">
    <property type="nucleotide sequence ID" value="NZ_AP018316.1"/>
</dbReference>